<evidence type="ECO:0000313" key="2">
    <source>
        <dbReference type="Proteomes" id="UP000187209"/>
    </source>
</evidence>
<reference evidence="1 2" key="1">
    <citation type="submission" date="2016-11" db="EMBL/GenBank/DDBJ databases">
        <title>The macronuclear genome of Stentor coeruleus: a giant cell with tiny introns.</title>
        <authorList>
            <person name="Slabodnick M."/>
            <person name="Ruby J.G."/>
            <person name="Reiff S.B."/>
            <person name="Swart E.C."/>
            <person name="Gosai S."/>
            <person name="Prabakaran S."/>
            <person name="Witkowska E."/>
            <person name="Larue G.E."/>
            <person name="Fisher S."/>
            <person name="Freeman R.M."/>
            <person name="Gunawardena J."/>
            <person name="Chu W."/>
            <person name="Stover N.A."/>
            <person name="Gregory B.D."/>
            <person name="Nowacki M."/>
            <person name="Derisi J."/>
            <person name="Roy S.W."/>
            <person name="Marshall W.F."/>
            <person name="Sood P."/>
        </authorList>
    </citation>
    <scope>NUCLEOTIDE SEQUENCE [LARGE SCALE GENOMIC DNA]</scope>
    <source>
        <strain evidence="1">WM001</strain>
    </source>
</reference>
<name>A0A1R2BVD3_9CILI</name>
<evidence type="ECO:0000313" key="1">
    <source>
        <dbReference type="EMBL" id="OMJ80730.1"/>
    </source>
</evidence>
<dbReference type="EMBL" id="MPUH01000410">
    <property type="protein sequence ID" value="OMJ80730.1"/>
    <property type="molecule type" value="Genomic_DNA"/>
</dbReference>
<gene>
    <name evidence="1" type="ORF">SteCoe_18934</name>
</gene>
<protein>
    <submittedName>
        <fullName evidence="1">Uncharacterized protein</fullName>
    </submittedName>
</protein>
<dbReference type="Proteomes" id="UP000187209">
    <property type="component" value="Unassembled WGS sequence"/>
</dbReference>
<sequence>MFNPWQPWKEEQRKYPAKSTEYFHQRDGIWNSLAHSSPKIAQFYLKPNLEFTIKNSTSQTAITSEENTVRNTESRERIKRRKLEREILQAKSSQCLPGFILKEDMQPVFTTFKDPASRPISKQIGRFENYNELPDDRLKLIVNKRILKKDTEALTLISKKLAKEHEEETQRKEWHMAIRQQTLTRMKKKRNDNQVYEEKTGLEKIKPEHKISTPLPSARIQSLSLAKGVKIGYPEDYSETFGLLKAGTLYSGKSVHPKSARKPMVKKNETYPIQVDDKTGGLITFEQKVNEIKYEEEILTEQEIRESMRELNEFNRRFGELKGRVGFPQIYLEKYKNL</sequence>
<organism evidence="1 2">
    <name type="scientific">Stentor coeruleus</name>
    <dbReference type="NCBI Taxonomy" id="5963"/>
    <lineage>
        <taxon>Eukaryota</taxon>
        <taxon>Sar</taxon>
        <taxon>Alveolata</taxon>
        <taxon>Ciliophora</taxon>
        <taxon>Postciliodesmatophora</taxon>
        <taxon>Heterotrichea</taxon>
        <taxon>Heterotrichida</taxon>
        <taxon>Stentoridae</taxon>
        <taxon>Stentor</taxon>
    </lineage>
</organism>
<keyword evidence="2" id="KW-1185">Reference proteome</keyword>
<comment type="caution">
    <text evidence="1">The sequence shown here is derived from an EMBL/GenBank/DDBJ whole genome shotgun (WGS) entry which is preliminary data.</text>
</comment>
<proteinExistence type="predicted"/>
<accession>A0A1R2BVD3</accession>
<dbReference type="AlphaFoldDB" id="A0A1R2BVD3"/>
<dbReference type="OrthoDB" id="300604at2759"/>